<dbReference type="EMBL" id="CP031165">
    <property type="protein sequence ID" value="AXV04777.1"/>
    <property type="molecule type" value="Genomic_DNA"/>
</dbReference>
<reference evidence="2 3" key="1">
    <citation type="submission" date="2018-09" db="EMBL/GenBank/DDBJ databases">
        <title>Complete genome sequence of Euzebya sp. DY32-46 isolated from seawater of Pacific Ocean.</title>
        <authorList>
            <person name="Xu L."/>
            <person name="Wu Y.-H."/>
            <person name="Xu X.-W."/>
        </authorList>
    </citation>
    <scope>NUCLEOTIDE SEQUENCE [LARGE SCALE GENOMIC DNA]</scope>
    <source>
        <strain evidence="2 3">DY32-46</strain>
    </source>
</reference>
<gene>
    <name evidence="2" type="ORF">DVS28_a0069</name>
</gene>
<feature type="domain" description="Bacterial bifunctional deaminase-reductase C-terminal" evidence="1">
    <location>
        <begin position="5"/>
        <end position="134"/>
    </location>
</feature>
<proteinExistence type="predicted"/>
<dbReference type="Gene3D" id="3.40.430.10">
    <property type="entry name" value="Dihydrofolate Reductase, subunit A"/>
    <property type="match status" value="1"/>
</dbReference>
<dbReference type="InterPro" id="IPR002734">
    <property type="entry name" value="RibDG_C"/>
</dbReference>
<evidence type="ECO:0000313" key="3">
    <source>
        <dbReference type="Proteomes" id="UP000264006"/>
    </source>
</evidence>
<protein>
    <submittedName>
        <fullName evidence="2">Dihydrofolate reductase</fullName>
    </submittedName>
</protein>
<dbReference type="GO" id="GO:0009231">
    <property type="term" value="P:riboflavin biosynthetic process"/>
    <property type="evidence" value="ECO:0007669"/>
    <property type="project" value="InterPro"/>
</dbReference>
<sequence>MAVPQCLLMGRVTYETLLAAAVADPSDSPDRMTELPKVICSTTLDEPLAWANSRITRDAVSEVRTLKSSLDVPLRTFGSLSIVSTLVAADLVDRLRLVVFPLALGESGREPALAGLPDVDLELLSTETLDGRLVVLEYRPHRR</sequence>
<dbReference type="KEGG" id="euz:DVS28_a0069"/>
<evidence type="ECO:0000259" key="1">
    <source>
        <dbReference type="Pfam" id="PF01872"/>
    </source>
</evidence>
<dbReference type="Pfam" id="PF01872">
    <property type="entry name" value="RibD_C"/>
    <property type="match status" value="1"/>
</dbReference>
<accession>A0A346XRD0</accession>
<dbReference type="Proteomes" id="UP000264006">
    <property type="component" value="Chromosome"/>
</dbReference>
<name>A0A346XRD0_9ACTN</name>
<organism evidence="2 3">
    <name type="scientific">Euzebya pacifica</name>
    <dbReference type="NCBI Taxonomy" id="1608957"/>
    <lineage>
        <taxon>Bacteria</taxon>
        <taxon>Bacillati</taxon>
        <taxon>Actinomycetota</taxon>
        <taxon>Nitriliruptoria</taxon>
        <taxon>Euzebyales</taxon>
    </lineage>
</organism>
<keyword evidence="3" id="KW-1185">Reference proteome</keyword>
<dbReference type="AlphaFoldDB" id="A0A346XRD0"/>
<dbReference type="GO" id="GO:0008703">
    <property type="term" value="F:5-amino-6-(5-phosphoribosylamino)uracil reductase activity"/>
    <property type="evidence" value="ECO:0007669"/>
    <property type="project" value="InterPro"/>
</dbReference>
<dbReference type="SUPFAM" id="SSF53597">
    <property type="entry name" value="Dihydrofolate reductase-like"/>
    <property type="match status" value="1"/>
</dbReference>
<evidence type="ECO:0000313" key="2">
    <source>
        <dbReference type="EMBL" id="AXV04777.1"/>
    </source>
</evidence>
<dbReference type="InterPro" id="IPR024072">
    <property type="entry name" value="DHFR-like_dom_sf"/>
</dbReference>